<dbReference type="NCBIfam" id="TIGR03930">
    <property type="entry name" value="WXG100_ESAT6"/>
    <property type="match status" value="1"/>
</dbReference>
<name>A0A101U0Y9_9ACTN</name>
<evidence type="ECO:0000313" key="3">
    <source>
        <dbReference type="EMBL" id="KUO02041.1"/>
    </source>
</evidence>
<dbReference type="AlphaFoldDB" id="A0A101U0Y9"/>
<dbReference type="InterPro" id="IPR036689">
    <property type="entry name" value="ESAT-6-like_sf"/>
</dbReference>
<dbReference type="Pfam" id="PF06013">
    <property type="entry name" value="WXG100"/>
    <property type="match status" value="1"/>
</dbReference>
<feature type="coiled-coil region" evidence="2">
    <location>
        <begin position="19"/>
        <end position="46"/>
    </location>
</feature>
<dbReference type="OrthoDB" id="4308755at2"/>
<dbReference type="STRING" id="661399.AQJ67_22930"/>
<accession>A0A101U0Y9</accession>
<comment type="caution">
    <text evidence="3">The sequence shown here is derived from an EMBL/GenBank/DDBJ whole genome shotgun (WGS) entry which is preliminary data.</text>
</comment>
<dbReference type="Gene3D" id="1.10.287.1060">
    <property type="entry name" value="ESAT-6-like"/>
    <property type="match status" value="1"/>
</dbReference>
<protein>
    <recommendedName>
        <fullName evidence="1">ESAT-6-like protein</fullName>
    </recommendedName>
</protein>
<comment type="similarity">
    <text evidence="1">Belongs to the WXG100 family.</text>
</comment>
<proteinExistence type="inferred from homology"/>
<evidence type="ECO:0000313" key="4">
    <source>
        <dbReference type="Proteomes" id="UP000053429"/>
    </source>
</evidence>
<keyword evidence="4" id="KW-1185">Reference proteome</keyword>
<organism evidence="3 4">
    <name type="scientific">Streptomyces caeruleatus</name>
    <dbReference type="NCBI Taxonomy" id="661399"/>
    <lineage>
        <taxon>Bacteria</taxon>
        <taxon>Bacillati</taxon>
        <taxon>Actinomycetota</taxon>
        <taxon>Actinomycetes</taxon>
        <taxon>Kitasatosporales</taxon>
        <taxon>Streptomycetaceae</taxon>
        <taxon>Streptomyces</taxon>
    </lineage>
</organism>
<evidence type="ECO:0000256" key="2">
    <source>
        <dbReference type="SAM" id="Coils"/>
    </source>
</evidence>
<dbReference type="SUPFAM" id="SSF140453">
    <property type="entry name" value="EsxAB dimer-like"/>
    <property type="match status" value="1"/>
</dbReference>
<dbReference type="InterPro" id="IPR010310">
    <property type="entry name" value="T7SS_ESAT-6-like"/>
</dbReference>
<keyword evidence="2" id="KW-0175">Coiled coil</keyword>
<dbReference type="EMBL" id="LMWY01000025">
    <property type="protein sequence ID" value="KUO02041.1"/>
    <property type="molecule type" value="Genomic_DNA"/>
</dbReference>
<reference evidence="3 4" key="1">
    <citation type="submission" date="2015-10" db="EMBL/GenBank/DDBJ databases">
        <title>Draft genome sequence of Streptomyces caeruleatus NRRL B-24802, type strain for the species Streptomyces caeruleatus.</title>
        <authorList>
            <person name="Ruckert C."/>
            <person name="Winkler A."/>
            <person name="Kalinowski J."/>
            <person name="Kampfer P."/>
            <person name="Glaeser S."/>
        </authorList>
    </citation>
    <scope>NUCLEOTIDE SEQUENCE [LARGE SCALE GENOMIC DNA]</scope>
    <source>
        <strain evidence="3 4">NRRL B-24802</strain>
    </source>
</reference>
<sequence length="98" mass="10657">MAVDNGTMLVTYAELERAAGDITSQAKKLDTDLEALQQRMKDLSAFFEGEAKTAADGLHREWDIKAREIHQALNAIANAVREASAAYSAADRKAAANY</sequence>
<dbReference type="RefSeq" id="WP_062720929.1">
    <property type="nucleotide sequence ID" value="NZ_KQ948930.1"/>
</dbReference>
<gene>
    <name evidence="3" type="ORF">AQJ67_22930</name>
</gene>
<evidence type="ECO:0000256" key="1">
    <source>
        <dbReference type="RuleBase" id="RU362001"/>
    </source>
</evidence>
<dbReference type="Proteomes" id="UP000053429">
    <property type="component" value="Unassembled WGS sequence"/>
</dbReference>